<reference evidence="13" key="2">
    <citation type="submission" date="2025-09" db="UniProtKB">
        <authorList>
            <consortium name="Ensembl"/>
        </authorList>
    </citation>
    <scope>IDENTIFICATION</scope>
</reference>
<dbReference type="InterPro" id="IPR000048">
    <property type="entry name" value="IQ_motif_EF-hand-BS"/>
</dbReference>
<sequence>GQPNGPAPPSPLAVSANTATMLAKSHFADSLQCNELIEKKLLSPEGKCIAGILTNCNSNIEIAAILPTFLCLNNVSSIVDEELRRALQKHQILEEKLKTLEGLEQEPDREQEGRKNETAQVEEGIKNSFRNLLRLFRACSDVVSAWKAELGMKVGMSENIRELHTSLSLILEKSLSSRDKKLQFDPSKQLSHALAKQRQSCLEASQATIVRLQQEIDQLNILHNNFMHDHRLSERALQEVRLCHIYVELKETEYEQQMEELRKLEMQISALEVDYNSIQERRHLAEEMVERELELKTKAAIFAQAWWRGYSTRKALEKKEKSRKVRKDKRKKTK</sequence>
<evidence type="ECO:0000256" key="2">
    <source>
        <dbReference type="ARBA" id="ARBA00004611"/>
    </source>
</evidence>
<comment type="subcellular location">
    <subcellularLocation>
        <location evidence="2">Cytoplasm</location>
        <location evidence="2">Cytoskeleton</location>
        <location evidence="2">Flagellum axoneme</location>
    </subcellularLocation>
</comment>
<evidence type="ECO:0000256" key="12">
    <source>
        <dbReference type="SAM" id="Coils"/>
    </source>
</evidence>
<keyword evidence="9" id="KW-0966">Cell projection</keyword>
<comment type="function">
    <text evidence="1">Component of the nexin-dynein regulatory complex (N-DRC), a key regulator of ciliary/flagellar motility which maintains the alignment and integrity of the distal axoneme and regulates microtubule sliding in motile axonemes.</text>
</comment>
<evidence type="ECO:0000256" key="1">
    <source>
        <dbReference type="ARBA" id="ARBA00003029"/>
    </source>
</evidence>
<comment type="subunit">
    <text evidence="11">Component of the nexin-dynein regulatory complex (N-DRC). Interacts with CFAP52.</text>
</comment>
<evidence type="ECO:0000256" key="9">
    <source>
        <dbReference type="ARBA" id="ARBA00023273"/>
    </source>
</evidence>
<evidence type="ECO:0000256" key="11">
    <source>
        <dbReference type="ARBA" id="ARBA00046836"/>
    </source>
</evidence>
<evidence type="ECO:0000313" key="13">
    <source>
        <dbReference type="Ensembl" id="ENSMMOP00000022984.1"/>
    </source>
</evidence>
<evidence type="ECO:0000256" key="8">
    <source>
        <dbReference type="ARBA" id="ARBA00023212"/>
    </source>
</evidence>
<dbReference type="PANTHER" id="PTHR31598">
    <property type="entry name" value="IQ DOMAIN-CONTAINING PROTEIN D"/>
    <property type="match status" value="1"/>
</dbReference>
<dbReference type="PROSITE" id="PS50096">
    <property type="entry name" value="IQ"/>
    <property type="match status" value="1"/>
</dbReference>
<feature type="coiled-coil region" evidence="12">
    <location>
        <begin position="247"/>
        <end position="281"/>
    </location>
</feature>
<keyword evidence="8" id="KW-0206">Cytoskeleton</keyword>
<organism evidence="13 14">
    <name type="scientific">Mola mola</name>
    <name type="common">Ocean sunfish</name>
    <name type="synonym">Tetraodon mola</name>
    <dbReference type="NCBI Taxonomy" id="94237"/>
    <lineage>
        <taxon>Eukaryota</taxon>
        <taxon>Metazoa</taxon>
        <taxon>Chordata</taxon>
        <taxon>Craniata</taxon>
        <taxon>Vertebrata</taxon>
        <taxon>Euteleostomi</taxon>
        <taxon>Actinopterygii</taxon>
        <taxon>Neopterygii</taxon>
        <taxon>Teleostei</taxon>
        <taxon>Neoteleostei</taxon>
        <taxon>Acanthomorphata</taxon>
        <taxon>Eupercaria</taxon>
        <taxon>Tetraodontiformes</taxon>
        <taxon>Molidae</taxon>
        <taxon>Mola</taxon>
    </lineage>
</organism>
<evidence type="ECO:0000256" key="3">
    <source>
        <dbReference type="ARBA" id="ARBA00009071"/>
    </source>
</evidence>
<keyword evidence="14" id="KW-1185">Reference proteome</keyword>
<keyword evidence="6" id="KW-0282">Flagellum</keyword>
<dbReference type="CDD" id="cd23767">
    <property type="entry name" value="IQCD"/>
    <property type="match status" value="1"/>
</dbReference>
<evidence type="ECO:0000256" key="10">
    <source>
        <dbReference type="ARBA" id="ARBA00032180"/>
    </source>
</evidence>
<dbReference type="PANTHER" id="PTHR31598:SF1">
    <property type="entry name" value="DYNEIN REGULATORY COMPLEX PROTEIN 10"/>
    <property type="match status" value="1"/>
</dbReference>
<evidence type="ECO:0000256" key="7">
    <source>
        <dbReference type="ARBA" id="ARBA00023069"/>
    </source>
</evidence>
<keyword evidence="12" id="KW-0175">Coiled coil</keyword>
<dbReference type="OMA" id="LMLECQK"/>
<accession>A0A3Q3XBD0</accession>
<reference evidence="13" key="1">
    <citation type="submission" date="2025-08" db="UniProtKB">
        <authorList>
            <consortium name="Ensembl"/>
        </authorList>
    </citation>
    <scope>IDENTIFICATION</scope>
</reference>
<dbReference type="InterPro" id="IPR042815">
    <property type="entry name" value="DRC10"/>
</dbReference>
<evidence type="ECO:0000256" key="5">
    <source>
        <dbReference type="ARBA" id="ARBA00022490"/>
    </source>
</evidence>
<dbReference type="Ensembl" id="ENSMMOT00000023366.1">
    <property type="protein sequence ID" value="ENSMMOP00000022984.1"/>
    <property type="gene ID" value="ENSMMOG00000017484.1"/>
</dbReference>
<evidence type="ECO:0000256" key="4">
    <source>
        <dbReference type="ARBA" id="ARBA00021752"/>
    </source>
</evidence>
<comment type="similarity">
    <text evidence="3">Belongs to the DRC10 family.</text>
</comment>
<evidence type="ECO:0000313" key="14">
    <source>
        <dbReference type="Proteomes" id="UP000261620"/>
    </source>
</evidence>
<dbReference type="Proteomes" id="UP000261620">
    <property type="component" value="Unplaced"/>
</dbReference>
<dbReference type="STRING" id="94237.ENSMMOP00000022984"/>
<keyword evidence="7" id="KW-0969">Cilium</keyword>
<dbReference type="Gene3D" id="1.20.5.190">
    <property type="match status" value="1"/>
</dbReference>
<dbReference type="SMART" id="SM00015">
    <property type="entry name" value="IQ"/>
    <property type="match status" value="1"/>
</dbReference>
<name>A0A3Q3XBD0_MOLML</name>
<dbReference type="AlphaFoldDB" id="A0A3Q3XBD0"/>
<evidence type="ECO:0000256" key="6">
    <source>
        <dbReference type="ARBA" id="ARBA00022846"/>
    </source>
</evidence>
<protein>
    <recommendedName>
        <fullName evidence="4">Dynein regulatory complex protein 10</fullName>
    </recommendedName>
    <alternativeName>
        <fullName evidence="10">IQ domain-containing protein D</fullName>
    </alternativeName>
</protein>
<proteinExistence type="inferred from homology"/>
<dbReference type="Pfam" id="PF00612">
    <property type="entry name" value="IQ"/>
    <property type="match status" value="1"/>
</dbReference>
<keyword evidence="5" id="KW-0963">Cytoplasm</keyword>